<evidence type="ECO:0008006" key="6">
    <source>
        <dbReference type="Google" id="ProtNLM"/>
    </source>
</evidence>
<gene>
    <name evidence="4" type="ORF">M569_13492</name>
</gene>
<dbReference type="AlphaFoldDB" id="S8DNJ3"/>
<dbReference type="PANTHER" id="PTHR47934:SF4">
    <property type="entry name" value="OS08G0191900 PROTEIN"/>
    <property type="match status" value="1"/>
</dbReference>
<comment type="caution">
    <text evidence="4">The sequence shown here is derived from an EMBL/GenBank/DDBJ whole genome shotgun (WGS) entry which is preliminary data.</text>
</comment>
<evidence type="ECO:0000256" key="2">
    <source>
        <dbReference type="ARBA" id="ARBA00022737"/>
    </source>
</evidence>
<feature type="repeat" description="PPR" evidence="3">
    <location>
        <begin position="336"/>
        <end position="370"/>
    </location>
</feature>
<dbReference type="FunFam" id="1.25.40.10:FF:000897">
    <property type="entry name" value="Pentatricopeptide repeat-containing protein PNM1, mitochondrial"/>
    <property type="match status" value="1"/>
</dbReference>
<dbReference type="Proteomes" id="UP000015453">
    <property type="component" value="Unassembled WGS sequence"/>
</dbReference>
<evidence type="ECO:0000313" key="4">
    <source>
        <dbReference type="EMBL" id="EPS61302.1"/>
    </source>
</evidence>
<dbReference type="EMBL" id="AUSU01006942">
    <property type="protein sequence ID" value="EPS61302.1"/>
    <property type="molecule type" value="Genomic_DNA"/>
</dbReference>
<dbReference type="GO" id="GO:0006396">
    <property type="term" value="P:RNA processing"/>
    <property type="evidence" value="ECO:0007669"/>
    <property type="project" value="TreeGrafter"/>
</dbReference>
<evidence type="ECO:0000256" key="1">
    <source>
        <dbReference type="ARBA" id="ARBA00007626"/>
    </source>
</evidence>
<dbReference type="GO" id="GO:0005739">
    <property type="term" value="C:mitochondrion"/>
    <property type="evidence" value="ECO:0007669"/>
    <property type="project" value="TreeGrafter"/>
</dbReference>
<dbReference type="InterPro" id="IPR011990">
    <property type="entry name" value="TPR-like_helical_dom_sf"/>
</dbReference>
<name>S8DNJ3_9LAMI</name>
<dbReference type="GO" id="GO:0003729">
    <property type="term" value="F:mRNA binding"/>
    <property type="evidence" value="ECO:0007669"/>
    <property type="project" value="TreeGrafter"/>
</dbReference>
<dbReference type="Gene3D" id="1.25.40.10">
    <property type="entry name" value="Tetratricopeptide repeat domain"/>
    <property type="match status" value="3"/>
</dbReference>
<dbReference type="InterPro" id="IPR051114">
    <property type="entry name" value="Mito_RNA_Proc_CCM1"/>
</dbReference>
<dbReference type="PROSITE" id="PS51375">
    <property type="entry name" value="PPR"/>
    <property type="match status" value="4"/>
</dbReference>
<feature type="repeat" description="PPR" evidence="3">
    <location>
        <begin position="259"/>
        <end position="293"/>
    </location>
</feature>
<dbReference type="NCBIfam" id="TIGR00756">
    <property type="entry name" value="PPR"/>
    <property type="match status" value="4"/>
</dbReference>
<dbReference type="Pfam" id="PF13041">
    <property type="entry name" value="PPR_2"/>
    <property type="match status" value="2"/>
</dbReference>
<dbReference type="GO" id="GO:0007005">
    <property type="term" value="P:mitochondrion organization"/>
    <property type="evidence" value="ECO:0007669"/>
    <property type="project" value="TreeGrafter"/>
</dbReference>
<feature type="repeat" description="PPR" evidence="3">
    <location>
        <begin position="442"/>
        <end position="476"/>
    </location>
</feature>
<dbReference type="FunFam" id="1.25.40.10:FF:000398">
    <property type="entry name" value="pentatricopeptide repeat-containing protein PNM1, mitochondrial"/>
    <property type="match status" value="1"/>
</dbReference>
<dbReference type="InterPro" id="IPR002885">
    <property type="entry name" value="PPR_rpt"/>
</dbReference>
<evidence type="ECO:0000256" key="3">
    <source>
        <dbReference type="PROSITE-ProRule" id="PRU00708"/>
    </source>
</evidence>
<dbReference type="OrthoDB" id="1891108at2759"/>
<keyword evidence="5" id="KW-1185">Reference proteome</keyword>
<proteinExistence type="inferred from homology"/>
<keyword evidence="2" id="KW-0677">Repeat</keyword>
<reference evidence="4 5" key="1">
    <citation type="journal article" date="2013" name="BMC Genomics">
        <title>The miniature genome of a carnivorous plant Genlisea aurea contains a low number of genes and short non-coding sequences.</title>
        <authorList>
            <person name="Leushkin E.V."/>
            <person name="Sutormin R.A."/>
            <person name="Nabieva E.R."/>
            <person name="Penin A.A."/>
            <person name="Kondrashov A.S."/>
            <person name="Logacheva M.D."/>
        </authorList>
    </citation>
    <scope>NUCLEOTIDE SEQUENCE [LARGE SCALE GENOMIC DNA]</scope>
</reference>
<accession>S8DNJ3</accession>
<protein>
    <recommendedName>
        <fullName evidence="6">Pentacotripeptide-repeat region of PRORP domain-containing protein</fullName>
    </recommendedName>
</protein>
<evidence type="ECO:0000313" key="5">
    <source>
        <dbReference type="Proteomes" id="UP000015453"/>
    </source>
</evidence>
<dbReference type="Pfam" id="PF01535">
    <property type="entry name" value="PPR"/>
    <property type="match status" value="2"/>
</dbReference>
<organism evidence="4 5">
    <name type="scientific">Genlisea aurea</name>
    <dbReference type="NCBI Taxonomy" id="192259"/>
    <lineage>
        <taxon>Eukaryota</taxon>
        <taxon>Viridiplantae</taxon>
        <taxon>Streptophyta</taxon>
        <taxon>Embryophyta</taxon>
        <taxon>Tracheophyta</taxon>
        <taxon>Spermatophyta</taxon>
        <taxon>Magnoliopsida</taxon>
        <taxon>eudicotyledons</taxon>
        <taxon>Gunneridae</taxon>
        <taxon>Pentapetalae</taxon>
        <taxon>asterids</taxon>
        <taxon>lamiids</taxon>
        <taxon>Lamiales</taxon>
        <taxon>Lentibulariaceae</taxon>
        <taxon>Genlisea</taxon>
    </lineage>
</organism>
<comment type="similarity">
    <text evidence="1">Belongs to the PPR family. P subfamily.</text>
</comment>
<dbReference type="PANTHER" id="PTHR47934">
    <property type="entry name" value="PENTATRICOPEPTIDE REPEAT-CONTAINING PROTEIN PET309, MITOCHONDRIAL"/>
    <property type="match status" value="1"/>
</dbReference>
<feature type="repeat" description="PPR" evidence="3">
    <location>
        <begin position="371"/>
        <end position="405"/>
    </location>
</feature>
<sequence>MRNRLFAFQFGGFILRRCFSTAGGNRLLLPAFRSPLLLPKTPYLRNGPDLYGSQFRGLSVRFFSSRTDEDDDGARSTARASEEEEGALAKLISDELRKNRQGEGEVLPLAKRLDLSFSHVTVTPALLLATLNISPDAGRTVLDFLTWAKSRPGFSPTDEVFSYYVNYFGRRKDFKAAHEVLADNREAVGVKCFEAIVDRLVRAGRPNKAVELFDRMEADYGFERSFDSLKHIISCLCERGHASHAEKMVKSLASEFFPDAYICDALISGWCIDGKLDEARRLMNEMHRGGFEMTTFAYNSLLDCVCRLCREKDRFRLQSEAQKLLVEMERNGVPRNVDTFNVLITNLCRIRKTEEAMNLFSRMGEWGCYPDETTYIVLIKSLYRAARISEGDDMMDRMKSAGYGDALDKKVYYEFIRVLCGVERISHALAVFAKMKEGCRPGIKTYDLLMRKLCAHGRVEKANALYKEAERNGVAVEPKEYRVDPKFVPTAKSAAAAKKTTTRETLPEKMARKRRRLKQIRLSFVKKPKKNMRAAY</sequence>